<dbReference type="Pfam" id="PF00462">
    <property type="entry name" value="Glutaredoxin"/>
    <property type="match status" value="1"/>
</dbReference>
<dbReference type="GO" id="GO:0005801">
    <property type="term" value="C:cis-Golgi network"/>
    <property type="evidence" value="ECO:0007669"/>
    <property type="project" value="UniProtKB-ARBA"/>
</dbReference>
<dbReference type="PANTHER" id="PTHR45694">
    <property type="entry name" value="GLUTAREDOXIN 2"/>
    <property type="match status" value="1"/>
</dbReference>
<dbReference type="GO" id="GO:0034599">
    <property type="term" value="P:cellular response to oxidative stress"/>
    <property type="evidence" value="ECO:0007669"/>
    <property type="project" value="TreeGrafter"/>
</dbReference>
<dbReference type="InterPro" id="IPR011899">
    <property type="entry name" value="Glutaredoxin_euk/vir"/>
</dbReference>
<feature type="domain" description="Glutaredoxin" evidence="3">
    <location>
        <begin position="149"/>
        <end position="214"/>
    </location>
</feature>
<dbReference type="STRING" id="105696.A0A1Y2LP25"/>
<comment type="similarity">
    <text evidence="1">Belongs to the glutaredoxin family. Monothiol subfamily.</text>
</comment>
<dbReference type="InterPro" id="IPR014025">
    <property type="entry name" value="Glutaredoxin_subgr"/>
</dbReference>
<evidence type="ECO:0000313" key="4">
    <source>
        <dbReference type="EMBL" id="OSS44947.1"/>
    </source>
</evidence>
<evidence type="ECO:0000256" key="2">
    <source>
        <dbReference type="SAM" id="MobiDB-lite"/>
    </source>
</evidence>
<dbReference type="GO" id="GO:0000324">
    <property type="term" value="C:fungal-type vacuole"/>
    <property type="evidence" value="ECO:0007669"/>
    <property type="project" value="TreeGrafter"/>
</dbReference>
<dbReference type="OrthoDB" id="423313at2759"/>
<dbReference type="InterPro" id="IPR002109">
    <property type="entry name" value="Glutaredoxin"/>
</dbReference>
<organism evidence="4 5">
    <name type="scientific">Epicoccum nigrum</name>
    <name type="common">Soil fungus</name>
    <name type="synonym">Epicoccum purpurascens</name>
    <dbReference type="NCBI Taxonomy" id="105696"/>
    <lineage>
        <taxon>Eukaryota</taxon>
        <taxon>Fungi</taxon>
        <taxon>Dikarya</taxon>
        <taxon>Ascomycota</taxon>
        <taxon>Pezizomycotina</taxon>
        <taxon>Dothideomycetes</taxon>
        <taxon>Pleosporomycetidae</taxon>
        <taxon>Pleosporales</taxon>
        <taxon>Pleosporineae</taxon>
        <taxon>Didymellaceae</taxon>
        <taxon>Epicoccum</taxon>
    </lineage>
</organism>
<dbReference type="EMBL" id="KZ107855">
    <property type="protein sequence ID" value="OSS44947.1"/>
    <property type="molecule type" value="Genomic_DNA"/>
</dbReference>
<dbReference type="SUPFAM" id="SSF52833">
    <property type="entry name" value="Thioredoxin-like"/>
    <property type="match status" value="1"/>
</dbReference>
<accession>A0A1Y2LP25</accession>
<dbReference type="PANTHER" id="PTHR45694:SF5">
    <property type="entry name" value="GLUTAREDOXIN 2"/>
    <property type="match status" value="1"/>
</dbReference>
<dbReference type="Proteomes" id="UP000193240">
    <property type="component" value="Unassembled WGS sequence"/>
</dbReference>
<dbReference type="PRINTS" id="PR00160">
    <property type="entry name" value="GLUTAREDOXIN"/>
</dbReference>
<name>A0A1Y2LP25_EPING</name>
<dbReference type="InParanoid" id="A0A1Y2LP25"/>
<dbReference type="InterPro" id="IPR036249">
    <property type="entry name" value="Thioredoxin-like_sf"/>
</dbReference>
<dbReference type="AlphaFoldDB" id="A0A1Y2LP25"/>
<evidence type="ECO:0000313" key="5">
    <source>
        <dbReference type="Proteomes" id="UP000193240"/>
    </source>
</evidence>
<dbReference type="GO" id="GO:0004362">
    <property type="term" value="F:glutathione-disulfide reductase (NADPH) activity"/>
    <property type="evidence" value="ECO:0007669"/>
    <property type="project" value="UniProtKB-ARBA"/>
</dbReference>
<dbReference type="Gene3D" id="3.40.30.10">
    <property type="entry name" value="Glutaredoxin"/>
    <property type="match status" value="1"/>
</dbReference>
<proteinExistence type="inferred from homology"/>
<evidence type="ECO:0000256" key="1">
    <source>
        <dbReference type="ARBA" id="ARBA00009630"/>
    </source>
</evidence>
<dbReference type="NCBIfam" id="TIGR02180">
    <property type="entry name" value="GRX_euk"/>
    <property type="match status" value="1"/>
</dbReference>
<protein>
    <recommendedName>
        <fullName evidence="3">Glutaredoxin domain-containing protein</fullName>
    </recommendedName>
</protein>
<gene>
    <name evidence="4" type="ORF">B5807_09241</name>
</gene>
<dbReference type="OMA" id="FYHKTMD"/>
<feature type="region of interest" description="Disordered" evidence="2">
    <location>
        <begin position="102"/>
        <end position="130"/>
    </location>
</feature>
<sequence length="261" mass="28366">MPSQRRTRTFGLLFLITIIVILYTTRSGTQTHASDFYTKTQEALQQHEFAEAARQRDADSVGSRLRAAEEAAKKMADEKSAEYHKAVEGAGKDKSVAGRVKLDGDKASPVPGVAAQGGRPRDQQPVGGETAEDHDVEIELNAILKKSPVIIFSKSYCPHSARAKKILLSKYSITPAPYVVELDQHPLGARLQDTLAHMTGRRTVPNVLVQGKSIGGGDDVADLDETDTLVSTLKKLGGTRIADVLRKEGAPAAREMRRKRA</sequence>
<dbReference type="FunFam" id="3.40.30.10:FF:000093">
    <property type="entry name" value="Glutaredoxin 2"/>
    <property type="match status" value="1"/>
</dbReference>
<reference evidence="4 5" key="1">
    <citation type="journal article" date="2017" name="Genome Announc.">
        <title>Genome sequence of the saprophytic ascomycete Epicoccum nigrum ICMP 19927 strain isolated from New Zealand.</title>
        <authorList>
            <person name="Fokin M."/>
            <person name="Fleetwood D."/>
            <person name="Weir B.S."/>
            <person name="Villas-Boas S.G."/>
        </authorList>
    </citation>
    <scope>NUCLEOTIDE SEQUENCE [LARGE SCALE GENOMIC DNA]</scope>
    <source>
        <strain evidence="4 5">ICMP 19927</strain>
    </source>
</reference>
<evidence type="ECO:0000259" key="3">
    <source>
        <dbReference type="Pfam" id="PF00462"/>
    </source>
</evidence>
<dbReference type="PROSITE" id="PS51354">
    <property type="entry name" value="GLUTAREDOXIN_2"/>
    <property type="match status" value="1"/>
</dbReference>
<keyword evidence="5" id="KW-1185">Reference proteome</keyword>
<dbReference type="CDD" id="cd03419">
    <property type="entry name" value="GRX_GRXh_1_2_like"/>
    <property type="match status" value="1"/>
</dbReference>
<dbReference type="GO" id="GO:0005796">
    <property type="term" value="C:Golgi lumen"/>
    <property type="evidence" value="ECO:0007669"/>
    <property type="project" value="TreeGrafter"/>
</dbReference>